<evidence type="ECO:0000313" key="2">
    <source>
        <dbReference type="Proteomes" id="UP001590951"/>
    </source>
</evidence>
<gene>
    <name evidence="1" type="ORF">ABVK25_000747</name>
</gene>
<evidence type="ECO:0000313" key="1">
    <source>
        <dbReference type="EMBL" id="KAL2059454.1"/>
    </source>
</evidence>
<name>A0ABR4BNS9_9LECA</name>
<dbReference type="EMBL" id="JBHFEH010000001">
    <property type="protein sequence ID" value="KAL2059454.1"/>
    <property type="molecule type" value="Genomic_DNA"/>
</dbReference>
<dbReference type="Proteomes" id="UP001590951">
    <property type="component" value="Unassembled WGS sequence"/>
</dbReference>
<organism evidence="1 2">
    <name type="scientific">Lepraria finkii</name>
    <dbReference type="NCBI Taxonomy" id="1340010"/>
    <lineage>
        <taxon>Eukaryota</taxon>
        <taxon>Fungi</taxon>
        <taxon>Dikarya</taxon>
        <taxon>Ascomycota</taxon>
        <taxon>Pezizomycotina</taxon>
        <taxon>Lecanoromycetes</taxon>
        <taxon>OSLEUM clade</taxon>
        <taxon>Lecanoromycetidae</taxon>
        <taxon>Lecanorales</taxon>
        <taxon>Lecanorineae</taxon>
        <taxon>Stereocaulaceae</taxon>
        <taxon>Lepraria</taxon>
    </lineage>
</organism>
<comment type="caution">
    <text evidence="1">The sequence shown here is derived from an EMBL/GenBank/DDBJ whole genome shotgun (WGS) entry which is preliminary data.</text>
</comment>
<sequence>MKPASKLMRTQMQPRCLEVPRFIALLLWDGGQGVELLISAGADPMRRTLYGETYLHLASVDETLYIQLSQLCTPVDLIGRERHLKHSLCQLLRSEKWHALGSGVSNQQESHQLRYNILGHCWL</sequence>
<protein>
    <submittedName>
        <fullName evidence="1">Uncharacterized protein</fullName>
    </submittedName>
</protein>
<proteinExistence type="predicted"/>
<accession>A0ABR4BNS9</accession>
<keyword evidence="2" id="KW-1185">Reference proteome</keyword>
<reference evidence="1 2" key="1">
    <citation type="submission" date="2024-09" db="EMBL/GenBank/DDBJ databases">
        <title>Rethinking Asexuality: The Enigmatic Case of Functional Sexual Genes in Lepraria (Stereocaulaceae).</title>
        <authorList>
            <person name="Doellman M."/>
            <person name="Sun Y."/>
            <person name="Barcenas-Pena A."/>
            <person name="Lumbsch H.T."/>
            <person name="Grewe F."/>
        </authorList>
    </citation>
    <scope>NUCLEOTIDE SEQUENCE [LARGE SCALE GENOMIC DNA]</scope>
    <source>
        <strain evidence="1 2">Grewe 0041</strain>
    </source>
</reference>